<accession>A0AAD6YZ94</accession>
<keyword evidence="2" id="KW-1185">Reference proteome</keyword>
<dbReference type="Proteomes" id="UP001218218">
    <property type="component" value="Unassembled WGS sequence"/>
</dbReference>
<evidence type="ECO:0000313" key="2">
    <source>
        <dbReference type="Proteomes" id="UP001218218"/>
    </source>
</evidence>
<reference evidence="1" key="1">
    <citation type="submission" date="2023-03" db="EMBL/GenBank/DDBJ databases">
        <title>Massive genome expansion in bonnet fungi (Mycena s.s.) driven by repeated elements and novel gene families across ecological guilds.</title>
        <authorList>
            <consortium name="Lawrence Berkeley National Laboratory"/>
            <person name="Harder C.B."/>
            <person name="Miyauchi S."/>
            <person name="Viragh M."/>
            <person name="Kuo A."/>
            <person name="Thoen E."/>
            <person name="Andreopoulos B."/>
            <person name="Lu D."/>
            <person name="Skrede I."/>
            <person name="Drula E."/>
            <person name="Henrissat B."/>
            <person name="Morin E."/>
            <person name="Kohler A."/>
            <person name="Barry K."/>
            <person name="LaButti K."/>
            <person name="Morin E."/>
            <person name="Salamov A."/>
            <person name="Lipzen A."/>
            <person name="Mereny Z."/>
            <person name="Hegedus B."/>
            <person name="Baldrian P."/>
            <person name="Stursova M."/>
            <person name="Weitz H."/>
            <person name="Taylor A."/>
            <person name="Grigoriev I.V."/>
            <person name="Nagy L.G."/>
            <person name="Martin F."/>
            <person name="Kauserud H."/>
        </authorList>
    </citation>
    <scope>NUCLEOTIDE SEQUENCE</scope>
    <source>
        <strain evidence="1">CBHHK002</strain>
    </source>
</reference>
<dbReference type="EMBL" id="JARIHO010000131">
    <property type="protein sequence ID" value="KAJ7301588.1"/>
    <property type="molecule type" value="Genomic_DNA"/>
</dbReference>
<evidence type="ECO:0000313" key="1">
    <source>
        <dbReference type="EMBL" id="KAJ7301588.1"/>
    </source>
</evidence>
<dbReference type="AlphaFoldDB" id="A0AAD6YZ94"/>
<name>A0AAD6YZ94_9AGAR</name>
<gene>
    <name evidence="1" type="ORF">DFH08DRAFT_616109</name>
</gene>
<proteinExistence type="predicted"/>
<feature type="non-terminal residue" evidence="1">
    <location>
        <position position="1"/>
    </location>
</feature>
<protein>
    <submittedName>
        <fullName evidence="1">Uncharacterized protein</fullName>
    </submittedName>
</protein>
<feature type="non-terminal residue" evidence="1">
    <location>
        <position position="118"/>
    </location>
</feature>
<sequence length="118" mass="13525">PERGGEEILEAIVNDGAKVNTIDEDTYRKARRGIGELEWSRHLLRMANGHIVLSCGRWCGRVTLRGVERQREFEVFPSGGAWVVLFGKPLLEDFGVWHSYEEDVIVLHDGHWTVQVRN</sequence>
<organism evidence="1 2">
    <name type="scientific">Mycena albidolilacea</name>
    <dbReference type="NCBI Taxonomy" id="1033008"/>
    <lineage>
        <taxon>Eukaryota</taxon>
        <taxon>Fungi</taxon>
        <taxon>Dikarya</taxon>
        <taxon>Basidiomycota</taxon>
        <taxon>Agaricomycotina</taxon>
        <taxon>Agaricomycetes</taxon>
        <taxon>Agaricomycetidae</taxon>
        <taxon>Agaricales</taxon>
        <taxon>Marasmiineae</taxon>
        <taxon>Mycenaceae</taxon>
        <taxon>Mycena</taxon>
    </lineage>
</organism>
<comment type="caution">
    <text evidence="1">The sequence shown here is derived from an EMBL/GenBank/DDBJ whole genome shotgun (WGS) entry which is preliminary data.</text>
</comment>